<evidence type="ECO:0000259" key="13">
    <source>
        <dbReference type="SMART" id="SM00562"/>
    </source>
</evidence>
<feature type="binding site" evidence="11">
    <location>
        <position position="104"/>
    </location>
    <ligand>
        <name>ATP</name>
        <dbReference type="ChEBI" id="CHEBI:30616"/>
    </ligand>
</feature>
<dbReference type="SMART" id="SM00562">
    <property type="entry name" value="NDK"/>
    <property type="match status" value="1"/>
</dbReference>
<dbReference type="InterPro" id="IPR034907">
    <property type="entry name" value="NDK-like_dom"/>
</dbReference>
<protein>
    <recommendedName>
        <fullName evidence="3">Nucleoside diphosphate kinase</fullName>
        <ecNumber evidence="2">2.7.4.6</ecNumber>
    </recommendedName>
</protein>
<evidence type="ECO:0000256" key="4">
    <source>
        <dbReference type="ARBA" id="ARBA00022679"/>
    </source>
</evidence>
<dbReference type="NCBIfam" id="NF001908">
    <property type="entry name" value="PRK00668.1"/>
    <property type="match status" value="1"/>
</dbReference>
<evidence type="ECO:0000313" key="14">
    <source>
        <dbReference type="EMBL" id="HGB35628.1"/>
    </source>
</evidence>
<feature type="binding site" evidence="11">
    <location>
        <position position="87"/>
    </location>
    <ligand>
        <name>ATP</name>
        <dbReference type="ChEBI" id="CHEBI:30616"/>
    </ligand>
</feature>
<evidence type="ECO:0000256" key="11">
    <source>
        <dbReference type="PROSITE-ProRule" id="PRU00706"/>
    </source>
</evidence>
<feature type="binding site" evidence="11">
    <location>
        <position position="93"/>
    </location>
    <ligand>
        <name>ATP</name>
        <dbReference type="ChEBI" id="CHEBI:30616"/>
    </ligand>
</feature>
<reference evidence="14" key="1">
    <citation type="journal article" date="2020" name="mSystems">
        <title>Genome- and Community-Level Interaction Insights into Carbon Utilization and Element Cycling Functions of Hydrothermarchaeota in Hydrothermal Sediment.</title>
        <authorList>
            <person name="Zhou Z."/>
            <person name="Liu Y."/>
            <person name="Xu W."/>
            <person name="Pan J."/>
            <person name="Luo Z.H."/>
            <person name="Li M."/>
        </authorList>
    </citation>
    <scope>NUCLEOTIDE SEQUENCE [LARGE SCALE GENOMIC DNA]</scope>
    <source>
        <strain evidence="14">SpSt-754</strain>
    </source>
</reference>
<evidence type="ECO:0000256" key="3">
    <source>
        <dbReference type="ARBA" id="ARBA00017632"/>
    </source>
</evidence>
<dbReference type="EC" id="2.7.4.6" evidence="2"/>
<organism evidence="14">
    <name type="scientific">candidate division WOR-3 bacterium</name>
    <dbReference type="NCBI Taxonomy" id="2052148"/>
    <lineage>
        <taxon>Bacteria</taxon>
        <taxon>Bacteria division WOR-3</taxon>
    </lineage>
</organism>
<feature type="active site" description="Pros-phosphohistidine intermediate" evidence="11">
    <location>
        <position position="117"/>
    </location>
</feature>
<dbReference type="PANTHER" id="PTHR46161:SF3">
    <property type="entry name" value="NUCLEOSIDE DIPHOSPHATE KINASE DDB_G0292928-RELATED"/>
    <property type="match status" value="1"/>
</dbReference>
<dbReference type="GO" id="GO:0006228">
    <property type="term" value="P:UTP biosynthetic process"/>
    <property type="evidence" value="ECO:0007669"/>
    <property type="project" value="InterPro"/>
</dbReference>
<keyword evidence="9" id="KW-0460">Magnesium</keyword>
<dbReference type="InterPro" id="IPR001564">
    <property type="entry name" value="Nucleoside_diP_kinase"/>
</dbReference>
<evidence type="ECO:0000256" key="6">
    <source>
        <dbReference type="ARBA" id="ARBA00022741"/>
    </source>
</evidence>
<evidence type="ECO:0000256" key="10">
    <source>
        <dbReference type="ARBA" id="ARBA00023080"/>
    </source>
</evidence>
<keyword evidence="4 14" id="KW-0808">Transferase</keyword>
<dbReference type="Pfam" id="PF00334">
    <property type="entry name" value="NDK"/>
    <property type="match status" value="1"/>
</dbReference>
<feature type="domain" description="Nucleoside diphosphate kinase-like" evidence="13">
    <location>
        <begin position="3"/>
        <end position="136"/>
    </location>
</feature>
<dbReference type="PANTHER" id="PTHR46161">
    <property type="entry name" value="NUCLEOSIDE DIPHOSPHATE KINASE"/>
    <property type="match status" value="1"/>
</dbReference>
<dbReference type="AlphaFoldDB" id="A0A7V3KN43"/>
<evidence type="ECO:0000256" key="5">
    <source>
        <dbReference type="ARBA" id="ARBA00022723"/>
    </source>
</evidence>
<accession>A0A7V3KN43</accession>
<evidence type="ECO:0000256" key="9">
    <source>
        <dbReference type="ARBA" id="ARBA00022842"/>
    </source>
</evidence>
<keyword evidence="10" id="KW-0546">Nucleotide metabolism</keyword>
<gene>
    <name evidence="14" type="ORF">ENV38_01810</name>
</gene>
<comment type="caution">
    <text evidence="14">The sequence shown here is derived from an EMBL/GenBank/DDBJ whole genome shotgun (WGS) entry which is preliminary data.</text>
</comment>
<name>A0A7V3KN43_UNCW3</name>
<sequence length="136" mass="15577">MPLNRSFLLLKPDALQKKVVGEIISMVEKEGFNILNIRMKRWTREEAEKFYAVHRGKEFFEGLVEFMISGPVIGLLLEKENAIEDLRKLVGATDPSRAEPGTIRHKYGTNVRVNAVHASDSQESFEYEVKCFFGDE</sequence>
<dbReference type="Gene3D" id="3.30.70.141">
    <property type="entry name" value="Nucleoside diphosphate kinase-like domain"/>
    <property type="match status" value="1"/>
</dbReference>
<feature type="binding site" evidence="11">
    <location>
        <position position="11"/>
    </location>
    <ligand>
        <name>ATP</name>
        <dbReference type="ChEBI" id="CHEBI:30616"/>
    </ligand>
</feature>
<keyword evidence="5" id="KW-0479">Metal-binding</keyword>
<feature type="binding site" evidence="11">
    <location>
        <position position="114"/>
    </location>
    <ligand>
        <name>ATP</name>
        <dbReference type="ChEBI" id="CHEBI:30616"/>
    </ligand>
</feature>
<keyword evidence="7 14" id="KW-0418">Kinase</keyword>
<dbReference type="GO" id="GO:0005524">
    <property type="term" value="F:ATP binding"/>
    <property type="evidence" value="ECO:0007669"/>
    <property type="project" value="UniProtKB-KW"/>
</dbReference>
<comment type="similarity">
    <text evidence="1 11 12">Belongs to the NDK family.</text>
</comment>
<dbReference type="InterPro" id="IPR036850">
    <property type="entry name" value="NDK-like_dom_sf"/>
</dbReference>
<evidence type="ECO:0000256" key="1">
    <source>
        <dbReference type="ARBA" id="ARBA00008142"/>
    </source>
</evidence>
<dbReference type="SUPFAM" id="SSF54919">
    <property type="entry name" value="Nucleoside diphosphate kinase, NDK"/>
    <property type="match status" value="1"/>
</dbReference>
<dbReference type="GO" id="GO:0004550">
    <property type="term" value="F:nucleoside diphosphate kinase activity"/>
    <property type="evidence" value="ECO:0007669"/>
    <property type="project" value="UniProtKB-EC"/>
</dbReference>
<feature type="binding site" evidence="11">
    <location>
        <position position="59"/>
    </location>
    <ligand>
        <name>ATP</name>
        <dbReference type="ChEBI" id="CHEBI:30616"/>
    </ligand>
</feature>
<dbReference type="GO" id="GO:0006241">
    <property type="term" value="P:CTP biosynthetic process"/>
    <property type="evidence" value="ECO:0007669"/>
    <property type="project" value="InterPro"/>
</dbReference>
<dbReference type="GO" id="GO:0046872">
    <property type="term" value="F:metal ion binding"/>
    <property type="evidence" value="ECO:0007669"/>
    <property type="project" value="UniProtKB-KW"/>
</dbReference>
<keyword evidence="6" id="KW-0547">Nucleotide-binding</keyword>
<dbReference type="CDD" id="cd04413">
    <property type="entry name" value="NDPk_I"/>
    <property type="match status" value="1"/>
</dbReference>
<evidence type="ECO:0000256" key="8">
    <source>
        <dbReference type="ARBA" id="ARBA00022840"/>
    </source>
</evidence>
<dbReference type="PROSITE" id="PS51374">
    <property type="entry name" value="NDPK_LIKE"/>
    <property type="match status" value="1"/>
</dbReference>
<proteinExistence type="inferred from homology"/>
<evidence type="ECO:0000256" key="2">
    <source>
        <dbReference type="ARBA" id="ARBA00012966"/>
    </source>
</evidence>
<keyword evidence="8" id="KW-0067">ATP-binding</keyword>
<evidence type="ECO:0000256" key="7">
    <source>
        <dbReference type="ARBA" id="ARBA00022777"/>
    </source>
</evidence>
<dbReference type="FunFam" id="3.30.70.141:FF:000003">
    <property type="entry name" value="Nucleoside diphosphate kinase"/>
    <property type="match status" value="1"/>
</dbReference>
<dbReference type="EMBL" id="DTGD01000072">
    <property type="protein sequence ID" value="HGB35628.1"/>
    <property type="molecule type" value="Genomic_DNA"/>
</dbReference>
<dbReference type="GO" id="GO:0006183">
    <property type="term" value="P:GTP biosynthetic process"/>
    <property type="evidence" value="ECO:0007669"/>
    <property type="project" value="InterPro"/>
</dbReference>
<evidence type="ECO:0000256" key="12">
    <source>
        <dbReference type="RuleBase" id="RU004011"/>
    </source>
</evidence>
<dbReference type="PRINTS" id="PR01243">
    <property type="entry name" value="NUCDPKINASE"/>
</dbReference>